<reference evidence="1" key="1">
    <citation type="submission" date="2008-06" db="EMBL/GenBank/DDBJ databases">
        <authorList>
            <person name="Lorenzi H."/>
            <person name="Inman J."/>
            <person name="Miller J."/>
            <person name="Schobel S."/>
            <person name="Amedeo P."/>
            <person name="Caler E.V."/>
            <person name="da Silva J."/>
        </authorList>
    </citation>
    <scope>NUCLEOTIDE SEQUENCE [LARGE SCALE GENOMIC DNA]</scope>
    <source>
        <strain evidence="1">RN66</strain>
    </source>
</reference>
<sequence length="490" mass="54999">MSSRSLEKISGIDENLCVLSEEVRNLENEIRKKNQLNENNTAVSINTIYKDMMDKSSYESNADPVSNVTCSKIHLNEYGGIKSDELIMNVNQVNNQQYEIQQTDNNSCVNKLFNDNYLNKSCVDQNIPNYVIEFTEAREINRPEINKSTPQRILDPIHSKNILYSTPVTKTNIGNSPYKGCFQSPYYQTISDMRYNSQIVTPITANIPFNQVNMIYYQPNYLALGSPIPYAYSPPVNSCPQILGSSMQPPTSLIPPNYTDINPISINGVNSIQTSSMTPMIATPTINPIPNLNPTTTPVMQNSVSDSKTAKKIPILPAESPILAQYLLTAMAEECIQKKKSFKQPCEVERVHCFKPEPKIDFNNPVRFSSDIFKRKCRFLKHNMGHSNINKDNGDKVENQIPIEQTVSQPSQPSSQPSSCVTFKASIPINIKPDDPFSDAIGKVIRSKIETSQFKNNQILFTNSTPCVMPPNNIVYVNTTNGLSTNIHSY</sequence>
<dbReference type="OrthoDB" id="344370at2759"/>
<dbReference type="VEuPathDB" id="CryptoDB:CMU_026060"/>
<dbReference type="GeneID" id="6995006"/>
<gene>
    <name evidence="1" type="ORF">CMU_026060</name>
</gene>
<accession>B6AB47</accession>
<dbReference type="Proteomes" id="UP000001460">
    <property type="component" value="Unassembled WGS sequence"/>
</dbReference>
<dbReference type="AlphaFoldDB" id="B6AB47"/>
<protein>
    <submittedName>
        <fullName evidence="1">Uncharacterized protein</fullName>
    </submittedName>
</protein>
<name>B6AB47_CRYMR</name>
<keyword evidence="2" id="KW-1185">Reference proteome</keyword>
<organism evidence="1 2">
    <name type="scientific">Cryptosporidium muris (strain RN66)</name>
    <dbReference type="NCBI Taxonomy" id="441375"/>
    <lineage>
        <taxon>Eukaryota</taxon>
        <taxon>Sar</taxon>
        <taxon>Alveolata</taxon>
        <taxon>Apicomplexa</taxon>
        <taxon>Conoidasida</taxon>
        <taxon>Coccidia</taxon>
        <taxon>Eucoccidiorida</taxon>
        <taxon>Eimeriorina</taxon>
        <taxon>Cryptosporidiidae</taxon>
        <taxon>Cryptosporidium</taxon>
    </lineage>
</organism>
<evidence type="ECO:0000313" key="2">
    <source>
        <dbReference type="Proteomes" id="UP000001460"/>
    </source>
</evidence>
<dbReference type="RefSeq" id="XP_002139948.1">
    <property type="nucleotide sequence ID" value="XM_002139912.1"/>
</dbReference>
<dbReference type="EMBL" id="DS989727">
    <property type="protein sequence ID" value="EEA05599.1"/>
    <property type="molecule type" value="Genomic_DNA"/>
</dbReference>
<evidence type="ECO:0000313" key="1">
    <source>
        <dbReference type="EMBL" id="EEA05599.1"/>
    </source>
</evidence>
<proteinExistence type="predicted"/>